<dbReference type="Proteomes" id="UP001172102">
    <property type="component" value="Unassembled WGS sequence"/>
</dbReference>
<evidence type="ECO:0000313" key="1">
    <source>
        <dbReference type="EMBL" id="KAK0725722.1"/>
    </source>
</evidence>
<reference evidence="1" key="1">
    <citation type="submission" date="2023-06" db="EMBL/GenBank/DDBJ databases">
        <title>Genome-scale phylogeny and comparative genomics of the fungal order Sordariales.</title>
        <authorList>
            <consortium name="Lawrence Berkeley National Laboratory"/>
            <person name="Hensen N."/>
            <person name="Bonometti L."/>
            <person name="Westerberg I."/>
            <person name="Brannstrom I.O."/>
            <person name="Guillou S."/>
            <person name="Cros-Aarteil S."/>
            <person name="Calhoun S."/>
            <person name="Haridas S."/>
            <person name="Kuo A."/>
            <person name="Mondo S."/>
            <person name="Pangilinan J."/>
            <person name="Riley R."/>
            <person name="Labutti K."/>
            <person name="Andreopoulos B."/>
            <person name="Lipzen A."/>
            <person name="Chen C."/>
            <person name="Yanf M."/>
            <person name="Daum C."/>
            <person name="Ng V."/>
            <person name="Clum A."/>
            <person name="Steindorff A."/>
            <person name="Ohm R."/>
            <person name="Martin F."/>
            <person name="Silar P."/>
            <person name="Natvig D."/>
            <person name="Lalanne C."/>
            <person name="Gautier V."/>
            <person name="Ament-Velasquez S.L."/>
            <person name="Kruys A."/>
            <person name="Hutchinson M.I."/>
            <person name="Powell A.J."/>
            <person name="Barry K."/>
            <person name="Miller A.N."/>
            <person name="Grigoriev I.V."/>
            <person name="Debuchy R."/>
            <person name="Gladieux P."/>
            <person name="Thoren M.H."/>
            <person name="Johannesson H."/>
        </authorList>
    </citation>
    <scope>NUCLEOTIDE SEQUENCE</scope>
    <source>
        <strain evidence="1">SMH4607-1</strain>
    </source>
</reference>
<dbReference type="EMBL" id="JAUKUA010000002">
    <property type="protein sequence ID" value="KAK0725722.1"/>
    <property type="molecule type" value="Genomic_DNA"/>
</dbReference>
<comment type="caution">
    <text evidence="1">The sequence shown here is derived from an EMBL/GenBank/DDBJ whole genome shotgun (WGS) entry which is preliminary data.</text>
</comment>
<sequence length="116" mass="13176">MGVCRAAKAVASVFLFPCLSRTWRQKKDVSRTKIPRAEIDLLKVDIRGYPQGEVADVCWDSVVVPRVCAAVSLCRCVAVSLCHCVTVSPPMPRMQKPLDHRCHSQRISRKYYPLYR</sequence>
<keyword evidence="2" id="KW-1185">Reference proteome</keyword>
<proteinExistence type="predicted"/>
<dbReference type="AlphaFoldDB" id="A0AA40E5F7"/>
<protein>
    <submittedName>
        <fullName evidence="1">Uncharacterized protein</fullName>
    </submittedName>
</protein>
<name>A0AA40E5F7_9PEZI</name>
<organism evidence="1 2">
    <name type="scientific">Lasiosphaeris hirsuta</name>
    <dbReference type="NCBI Taxonomy" id="260670"/>
    <lineage>
        <taxon>Eukaryota</taxon>
        <taxon>Fungi</taxon>
        <taxon>Dikarya</taxon>
        <taxon>Ascomycota</taxon>
        <taxon>Pezizomycotina</taxon>
        <taxon>Sordariomycetes</taxon>
        <taxon>Sordariomycetidae</taxon>
        <taxon>Sordariales</taxon>
        <taxon>Lasiosphaeriaceae</taxon>
        <taxon>Lasiosphaeris</taxon>
    </lineage>
</organism>
<accession>A0AA40E5F7</accession>
<evidence type="ECO:0000313" key="2">
    <source>
        <dbReference type="Proteomes" id="UP001172102"/>
    </source>
</evidence>
<gene>
    <name evidence="1" type="ORF">B0H67DRAFT_138230</name>
</gene>